<reference evidence="4" key="1">
    <citation type="submission" date="2016-02" db="EMBL/GenBank/DDBJ databases">
        <title>WGS assembly of Manihot esculenta.</title>
        <authorList>
            <person name="Bredeson J.V."/>
            <person name="Prochnik S.E."/>
            <person name="Lyons J.B."/>
            <person name="Schmutz J."/>
            <person name="Grimwood J."/>
            <person name="Vrebalov J."/>
            <person name="Bart R.S."/>
            <person name="Amuge T."/>
            <person name="Ferguson M.E."/>
            <person name="Green R."/>
            <person name="Putnam N."/>
            <person name="Stites J."/>
            <person name="Rounsley S."/>
            <person name="Rokhsar D.S."/>
        </authorList>
    </citation>
    <scope>NUCLEOTIDE SEQUENCE [LARGE SCALE GENOMIC DNA]</scope>
    <source>
        <tissue evidence="4">Leaf</tissue>
    </source>
</reference>
<evidence type="ECO:0000313" key="4">
    <source>
        <dbReference type="EMBL" id="OAY23341.1"/>
    </source>
</evidence>
<accession>A0A2C9U1I3</accession>
<protein>
    <recommendedName>
        <fullName evidence="3">FAF domain-containing protein</fullName>
    </recommendedName>
</protein>
<evidence type="ECO:0000256" key="1">
    <source>
        <dbReference type="ARBA" id="ARBA00008690"/>
    </source>
</evidence>
<comment type="similarity">
    <text evidence="1">Belongs to the fantastic four family.</text>
</comment>
<dbReference type="InterPro" id="IPR021410">
    <property type="entry name" value="FAF"/>
</dbReference>
<sequence length="262" mass="30187">MGSISPSLPSFSSLIGDYYMGCVDLKNKVDSLQSSSKVEEIQGFSERCDMRDRRKEGFPPPIPSLARTGNLSSHMPWVLRRFYTDDGRLILREERVKHHEYFQAHRCNGRLTMRLVSLDNEVFADKEEDENDLENSQEEVASELDNCRIEEAINEEEEEEEENELKNCDSEEEKEDIIDECKETQVDEYCNDVVDYFHSFNGIIAVKEIVYEDQKMLLVETKNIGLGENLSEIKCLKIYKSVRAGPSFIFRVAVPATRPVHG</sequence>
<dbReference type="EMBL" id="CM004404">
    <property type="protein sequence ID" value="OAY23341.1"/>
    <property type="molecule type" value="Genomic_DNA"/>
</dbReference>
<evidence type="ECO:0000256" key="2">
    <source>
        <dbReference type="SAM" id="Coils"/>
    </source>
</evidence>
<dbReference type="PANTHER" id="PTHR33155:SF17">
    <property type="entry name" value="F2E2.18-RELATED"/>
    <property type="match status" value="1"/>
</dbReference>
<keyword evidence="2" id="KW-0175">Coiled coil</keyword>
<gene>
    <name evidence="4" type="ORF">MANES_18G070900</name>
</gene>
<name>A0A2C9U1I3_MANES</name>
<dbReference type="PANTHER" id="PTHR33155">
    <property type="entry name" value="FANTASTIC FOUR-LIKE PROTEIN (DUF3049)"/>
    <property type="match status" value="1"/>
</dbReference>
<feature type="coiled-coil region" evidence="2">
    <location>
        <begin position="126"/>
        <end position="174"/>
    </location>
</feature>
<dbReference type="AlphaFoldDB" id="A0A2C9U1I3"/>
<organism evidence="4">
    <name type="scientific">Manihot esculenta</name>
    <name type="common">Cassava</name>
    <name type="synonym">Jatropha manihot</name>
    <dbReference type="NCBI Taxonomy" id="3983"/>
    <lineage>
        <taxon>Eukaryota</taxon>
        <taxon>Viridiplantae</taxon>
        <taxon>Streptophyta</taxon>
        <taxon>Embryophyta</taxon>
        <taxon>Tracheophyta</taxon>
        <taxon>Spermatophyta</taxon>
        <taxon>Magnoliopsida</taxon>
        <taxon>eudicotyledons</taxon>
        <taxon>Gunneridae</taxon>
        <taxon>Pentapetalae</taxon>
        <taxon>rosids</taxon>
        <taxon>fabids</taxon>
        <taxon>Malpighiales</taxon>
        <taxon>Euphorbiaceae</taxon>
        <taxon>Crotonoideae</taxon>
        <taxon>Manihoteae</taxon>
        <taxon>Manihot</taxon>
    </lineage>
</organism>
<feature type="domain" description="FAF" evidence="3">
    <location>
        <begin position="58"/>
        <end position="115"/>
    </location>
</feature>
<dbReference type="Pfam" id="PF11250">
    <property type="entry name" value="FAF"/>
    <property type="match status" value="1"/>
</dbReference>
<proteinExistence type="inferred from homology"/>
<dbReference type="InterPro" id="IPR046431">
    <property type="entry name" value="FAF_dom"/>
</dbReference>
<dbReference type="STRING" id="3983.A0A2C9U1I3"/>
<evidence type="ECO:0000259" key="3">
    <source>
        <dbReference type="Pfam" id="PF11250"/>
    </source>
</evidence>